<gene>
    <name evidence="4" type="ORF">AOL_s00188g164</name>
</gene>
<dbReference type="Gene3D" id="3.40.50.300">
    <property type="entry name" value="P-loop containing nucleotide triphosphate hydrolases"/>
    <property type="match status" value="1"/>
</dbReference>
<feature type="domain" description="Nephrocystin 3-like N-terminal" evidence="3">
    <location>
        <begin position="361"/>
        <end position="464"/>
    </location>
</feature>
<reference evidence="4 5" key="1">
    <citation type="journal article" date="2011" name="PLoS Pathog.">
        <title>Genomic and proteomic analyses of the fungus Arthrobotrys oligospora provide insights into nematode-trap formation.</title>
        <authorList>
            <person name="Yang J."/>
            <person name="Wang L."/>
            <person name="Ji X."/>
            <person name="Feng Y."/>
            <person name="Li X."/>
            <person name="Zou C."/>
            <person name="Xu J."/>
            <person name="Ren Y."/>
            <person name="Mi Q."/>
            <person name="Wu J."/>
            <person name="Liu S."/>
            <person name="Liu Y."/>
            <person name="Huang X."/>
            <person name="Wang H."/>
            <person name="Niu X."/>
            <person name="Li J."/>
            <person name="Liang L."/>
            <person name="Luo Y."/>
            <person name="Ji K."/>
            <person name="Zhou W."/>
            <person name="Yu Z."/>
            <person name="Li G."/>
            <person name="Liu Y."/>
            <person name="Li L."/>
            <person name="Qiao M."/>
            <person name="Feng L."/>
            <person name="Zhang K.-Q."/>
        </authorList>
    </citation>
    <scope>NUCLEOTIDE SEQUENCE [LARGE SCALE GENOMIC DNA]</scope>
    <source>
        <strain evidence="5">ATCC 24927 / CBS 115.81 / DSM 1491</strain>
    </source>
</reference>
<dbReference type="PANTHER" id="PTHR46082:SF11">
    <property type="entry name" value="AAA+ ATPASE DOMAIN-CONTAINING PROTEIN-RELATED"/>
    <property type="match status" value="1"/>
</dbReference>
<accession>G1XQF2</accession>
<dbReference type="Gene3D" id="3.40.50.1580">
    <property type="entry name" value="Nucleoside phosphorylase domain"/>
    <property type="match status" value="1"/>
</dbReference>
<dbReference type="PROSITE" id="PS50007">
    <property type="entry name" value="PIPLC_X_DOMAIN"/>
    <property type="match status" value="1"/>
</dbReference>
<evidence type="ECO:0000259" key="2">
    <source>
        <dbReference type="Pfam" id="PF01048"/>
    </source>
</evidence>
<dbReference type="EMBL" id="ADOT01000280">
    <property type="protein sequence ID" value="EGX44496.1"/>
    <property type="molecule type" value="Genomic_DNA"/>
</dbReference>
<dbReference type="RefSeq" id="XP_011126714.1">
    <property type="nucleotide sequence ID" value="XM_011128412.1"/>
</dbReference>
<dbReference type="InterPro" id="IPR056884">
    <property type="entry name" value="NPHP3-like_N"/>
</dbReference>
<dbReference type="STRING" id="756982.G1XQF2"/>
<proteinExistence type="predicted"/>
<dbReference type="InterPro" id="IPR053137">
    <property type="entry name" value="NLR-like"/>
</dbReference>
<evidence type="ECO:0000256" key="1">
    <source>
        <dbReference type="ARBA" id="ARBA00022737"/>
    </source>
</evidence>
<dbReference type="Proteomes" id="UP000008784">
    <property type="component" value="Unassembled WGS sequence"/>
</dbReference>
<feature type="domain" description="Nephrocystin 3-like N-terminal" evidence="3">
    <location>
        <begin position="492"/>
        <end position="540"/>
    </location>
</feature>
<name>G1XQF2_ARTOA</name>
<evidence type="ECO:0000259" key="3">
    <source>
        <dbReference type="Pfam" id="PF24883"/>
    </source>
</evidence>
<dbReference type="eggNOG" id="KOG0266">
    <property type="taxonomic scope" value="Eukaryota"/>
</dbReference>
<dbReference type="InterPro" id="IPR035994">
    <property type="entry name" value="Nucleoside_phosphorylase_sf"/>
</dbReference>
<dbReference type="InParanoid" id="G1XQF2"/>
<dbReference type="GeneID" id="22897608"/>
<evidence type="ECO:0000313" key="5">
    <source>
        <dbReference type="Proteomes" id="UP000008784"/>
    </source>
</evidence>
<sequence length="622" mass="69036">MLEIEDYTIGWICALPLELTAAIAVLDKRHETPESRQENHDDNTYICGCIGKHNIVITCLPSGVYGVTSASNVVTKMRASFPSVKIGLMVGIGGGAPMLPQNDIRLGDVVVSEPVAGFGGVLQYDFGKTVQSGKFVQHGVLNKPPGVFLKTISKMKSEYISGRAYEFNDIATAILENGILPEEFRRPPNSSDRLFQSNYDHPEENRSCDDCDTTLLVEREPRARNEARLHYGLIASGNKVMKHGLTRDKLSQEKGVLCFEMEAAGLMDELPSLVIRGICDYCDSHKNKRWQNHAALVAAAFARELLFQLPLQGSPRRPIPSEEENFNVPGLQTAKGASFGDYDDQYEPECLPGTRVELLKRIENWANDVEGKKVFWMYGMAGTGKSTISRTVARSLQTNDRLGGSFFFKRGEASRSTGLLFVVTLAAQLARTLRGTMALSIRAALKAEPGIPSRSIEEQFRKLIFGPLAEFKALNTHDTGVGTSQSGLRNSIKTIKHTRVMVVDALDECEKRGDVQVIIQQLARLKDLTEVDIRVFLTSRPDLPIIPTFQKLEEDTYEDLVLHKVPDIEDDLSLYLKTEMSRIAGERHLPEDWPGAAIIDKLVKMATPLFIYAATICRFVGD</sequence>
<dbReference type="SUPFAM" id="SSF53167">
    <property type="entry name" value="Purine and uridine phosphorylases"/>
    <property type="match status" value="1"/>
</dbReference>
<dbReference type="AlphaFoldDB" id="G1XQF2"/>
<protein>
    <submittedName>
        <fullName evidence="4">Uncharacterized protein</fullName>
    </submittedName>
</protein>
<dbReference type="HOGENOM" id="CLU_000288_34_13_1"/>
<dbReference type="SUPFAM" id="SSF52540">
    <property type="entry name" value="P-loop containing nucleoside triphosphate hydrolases"/>
    <property type="match status" value="1"/>
</dbReference>
<dbReference type="OMA" id="RQHDPLC"/>
<dbReference type="InterPro" id="IPR027417">
    <property type="entry name" value="P-loop_NTPase"/>
</dbReference>
<evidence type="ECO:0000313" key="4">
    <source>
        <dbReference type="EMBL" id="EGX44496.1"/>
    </source>
</evidence>
<dbReference type="PANTHER" id="PTHR46082">
    <property type="entry name" value="ATP/GTP-BINDING PROTEIN-RELATED"/>
    <property type="match status" value="1"/>
</dbReference>
<dbReference type="GO" id="GO:0009116">
    <property type="term" value="P:nucleoside metabolic process"/>
    <property type="evidence" value="ECO:0007669"/>
    <property type="project" value="InterPro"/>
</dbReference>
<keyword evidence="1" id="KW-0677">Repeat</keyword>
<dbReference type="GO" id="GO:0003824">
    <property type="term" value="F:catalytic activity"/>
    <property type="evidence" value="ECO:0007669"/>
    <property type="project" value="InterPro"/>
</dbReference>
<dbReference type="InterPro" id="IPR000845">
    <property type="entry name" value="Nucleoside_phosphorylase_d"/>
</dbReference>
<dbReference type="Pfam" id="PF01048">
    <property type="entry name" value="PNP_UDP_1"/>
    <property type="match status" value="1"/>
</dbReference>
<dbReference type="OrthoDB" id="1577640at2759"/>
<keyword evidence="5" id="KW-1185">Reference proteome</keyword>
<dbReference type="Pfam" id="PF24883">
    <property type="entry name" value="NPHP3_N"/>
    <property type="match status" value="2"/>
</dbReference>
<organism evidence="4 5">
    <name type="scientific">Arthrobotrys oligospora (strain ATCC 24927 / CBS 115.81 / DSM 1491)</name>
    <name type="common">Nematode-trapping fungus</name>
    <name type="synonym">Didymozoophaga oligospora</name>
    <dbReference type="NCBI Taxonomy" id="756982"/>
    <lineage>
        <taxon>Eukaryota</taxon>
        <taxon>Fungi</taxon>
        <taxon>Dikarya</taxon>
        <taxon>Ascomycota</taxon>
        <taxon>Pezizomycotina</taxon>
        <taxon>Orbiliomycetes</taxon>
        <taxon>Orbiliales</taxon>
        <taxon>Orbiliaceae</taxon>
        <taxon>Orbilia</taxon>
        <taxon>Orbilia oligospora</taxon>
    </lineage>
</organism>
<feature type="domain" description="Nucleoside phosphorylase" evidence="2">
    <location>
        <begin position="8"/>
        <end position="303"/>
    </location>
</feature>
<comment type="caution">
    <text evidence="4">The sequence shown here is derived from an EMBL/GenBank/DDBJ whole genome shotgun (WGS) entry which is preliminary data.</text>
</comment>